<proteinExistence type="inferred from homology"/>
<dbReference type="InterPro" id="IPR007259">
    <property type="entry name" value="GCP"/>
</dbReference>
<dbReference type="InterPro" id="IPR041470">
    <property type="entry name" value="GCP_N"/>
</dbReference>
<evidence type="ECO:0000313" key="10">
    <source>
        <dbReference type="EMBL" id="JAS59865.1"/>
    </source>
</evidence>
<dbReference type="GO" id="GO:0000930">
    <property type="term" value="C:gamma-tubulin complex"/>
    <property type="evidence" value="ECO:0007669"/>
    <property type="project" value="TreeGrafter"/>
</dbReference>
<dbReference type="GO" id="GO:0031122">
    <property type="term" value="P:cytoplasmic microtubule organization"/>
    <property type="evidence" value="ECO:0007669"/>
    <property type="project" value="TreeGrafter"/>
</dbReference>
<accession>A0A1B6GBQ4</accession>
<evidence type="ECO:0000256" key="1">
    <source>
        <dbReference type="ARBA" id="ARBA00004245"/>
    </source>
</evidence>
<dbReference type="Pfam" id="PF17681">
    <property type="entry name" value="GCP_N_terminal"/>
    <property type="match status" value="1"/>
</dbReference>
<dbReference type="GO" id="GO:0000278">
    <property type="term" value="P:mitotic cell cycle"/>
    <property type="evidence" value="ECO:0007669"/>
    <property type="project" value="TreeGrafter"/>
</dbReference>
<dbReference type="InterPro" id="IPR040457">
    <property type="entry name" value="GCP_C"/>
</dbReference>
<evidence type="ECO:0008006" key="11">
    <source>
        <dbReference type="Google" id="ProtNLM"/>
    </source>
</evidence>
<dbReference type="GO" id="GO:0051225">
    <property type="term" value="P:spindle assembly"/>
    <property type="evidence" value="ECO:0007669"/>
    <property type="project" value="TreeGrafter"/>
</dbReference>
<feature type="region of interest" description="Disordered" evidence="7">
    <location>
        <begin position="954"/>
        <end position="973"/>
    </location>
</feature>
<dbReference type="Pfam" id="PF04130">
    <property type="entry name" value="GCP_C_terminal"/>
    <property type="match status" value="1"/>
</dbReference>
<sequence length="1351" mass="156715">MKTSTYNLVTELCSSVLKDVIEENFDKTDLVKQMRSYAFEILLNKRSVPLKDVVEDDPDMLLVDITGQIYWSAKSRGNWTRETNEAVKELMDKAQILVRRDQTVVPVLKLLLYLADSVPPTSENMQEPSYGLDMKTLITDHSLKHRSMIKSLPAFNTEMFEFPVSHRRPIINLSNPQAFSEVPGTGLKHKEFFTVPTLDGFSTSRIGLKDIDRYDLTNANWIFPKLQSSNSEDNKVSGFSIFCVPQDEGYVTPDQERGLAKEEESLYIPWEHMHEDKNRPVYSWESFGSIVTSKESPYLSQRPDAMDHMWTVIRAYNVSPASVPTAKKLLSLEELDRAFKNLLIGVESNVFLYSNPKKSFVLQEGLYLSGSDANTLEEYCRDFIECANYFHDLSILIEQSTQSTSCVIYQTLCSNIRHYLQCYRGIVLRMPPVRSFLQTHHWLQRLRSQLHFLVSLCSEESMPKGGALLAHLYDQVPLVSRTDLSFVLYYIIQSCCTIYFKFLKKWIFEGIGSDSSSKFFIESCPVSEMSFNRKFWTRNFILNRMLVPGFVKGLENDMLICGKSMALLRLCAPNEPVCTLQQQQKVCPEVECCLNSRHLLQVEAQCKQYRDRCDALCLQMFGDNSPNTGPDEDYFATVRAKSLEKIKQVQEEEKRLRTEKKRIEFDALKKNMEEAEARKVEDKKSKLEEEEKLLKEAIRLDQLNELRKEEEKEKLMQYYSAISEAADRRRERAEWKIKRAELHDKRIEFLKEKQEIEHFESNAMLEETEDEEVTGEQQDSGNELRKSSKQLRCVMFGSGDFSIPPDESSHKPVVKSELPLNLIVNGEQNETNHKFELKLTSVTKNQPSGANILEEENREWLIALDVADQARQAASRFKERNMFSDYNILTGEVTSYKDRFGLRNELEPNGSCEVKEHQKDELETNDVTVKTVNTDKNVEIVNVSCPKHIMDESRSVETTSNLPLERPTDDKSLSTSIVNPVCKDIPAQSEQNKNVFNVESKSELNVDEIDMTTLYQNLHMSVLFPLSTQLDLANKAVLRLFLNEHNLLKHLECIRKYMFLLEGEFSRNMTKSIFSELQVVQHPLGLLNMMRLNSILRLSIGTNTDEEFTDRLSFLVRENEIPLAFRLIDPRALDCLSLRYRTHWPLNIIITEEAIIKCDKVFTFLMQLQRTSWALEQDIYLLKDKRLADSWQFRQVQLYRHIMTHFVTTLKNYVTAVVLEESWFHFKEDFRKVKSLNDIYAAHVKYIKMLLFRCLLNKRSRTVNSNLVELLGVILTFHEILRSGEWTQDSATPTSQYTHSGFPRLSHQMDNFLRLSRFLYQYLDRLVGSGYQPHLVQLLTLLSANSFYSSV</sequence>
<comment type="similarity">
    <text evidence="2">Belongs to the TUBGCP family.</text>
</comment>
<keyword evidence="3" id="KW-0963">Cytoplasm</keyword>
<evidence type="ECO:0000256" key="7">
    <source>
        <dbReference type="SAM" id="MobiDB-lite"/>
    </source>
</evidence>
<dbReference type="InterPro" id="IPR042241">
    <property type="entry name" value="GCP_C_sf"/>
</dbReference>
<organism evidence="10">
    <name type="scientific">Cuerna arida</name>
    <dbReference type="NCBI Taxonomy" id="1464854"/>
    <lineage>
        <taxon>Eukaryota</taxon>
        <taxon>Metazoa</taxon>
        <taxon>Ecdysozoa</taxon>
        <taxon>Arthropoda</taxon>
        <taxon>Hexapoda</taxon>
        <taxon>Insecta</taxon>
        <taxon>Pterygota</taxon>
        <taxon>Neoptera</taxon>
        <taxon>Paraneoptera</taxon>
        <taxon>Hemiptera</taxon>
        <taxon>Auchenorrhyncha</taxon>
        <taxon>Membracoidea</taxon>
        <taxon>Cicadellidae</taxon>
        <taxon>Cicadellinae</taxon>
        <taxon>Proconiini</taxon>
        <taxon>Cuerna</taxon>
    </lineage>
</organism>
<feature type="coiled-coil region" evidence="6">
    <location>
        <begin position="639"/>
        <end position="713"/>
    </location>
</feature>
<feature type="domain" description="Gamma tubulin complex component C-terminal" evidence="8">
    <location>
        <begin position="1047"/>
        <end position="1348"/>
    </location>
</feature>
<evidence type="ECO:0000259" key="8">
    <source>
        <dbReference type="Pfam" id="PF04130"/>
    </source>
</evidence>
<dbReference type="GO" id="GO:0051011">
    <property type="term" value="F:microtubule minus-end binding"/>
    <property type="evidence" value="ECO:0007669"/>
    <property type="project" value="TreeGrafter"/>
</dbReference>
<dbReference type="PANTHER" id="PTHR19302">
    <property type="entry name" value="GAMMA TUBULIN COMPLEX PROTEIN"/>
    <property type="match status" value="1"/>
</dbReference>
<dbReference type="GO" id="GO:0007020">
    <property type="term" value="P:microtubule nucleation"/>
    <property type="evidence" value="ECO:0007669"/>
    <property type="project" value="InterPro"/>
</dbReference>
<dbReference type="PANTHER" id="PTHR19302:SF70">
    <property type="entry name" value="GAMMA-TUBULIN COMPLEX COMPONENT 6"/>
    <property type="match status" value="1"/>
</dbReference>
<dbReference type="Gene3D" id="1.20.120.1900">
    <property type="entry name" value="Gamma-tubulin complex, C-terminal domain"/>
    <property type="match status" value="1"/>
</dbReference>
<dbReference type="GO" id="GO:0000922">
    <property type="term" value="C:spindle pole"/>
    <property type="evidence" value="ECO:0007669"/>
    <property type="project" value="InterPro"/>
</dbReference>
<dbReference type="GO" id="GO:0005874">
    <property type="term" value="C:microtubule"/>
    <property type="evidence" value="ECO:0007669"/>
    <property type="project" value="UniProtKB-KW"/>
</dbReference>
<evidence type="ECO:0000256" key="4">
    <source>
        <dbReference type="ARBA" id="ARBA00022701"/>
    </source>
</evidence>
<keyword evidence="4" id="KW-0493">Microtubule</keyword>
<protein>
    <recommendedName>
        <fullName evidence="11">Gamma-tubulin complex component 6</fullName>
    </recommendedName>
</protein>
<feature type="domain" description="Gamma tubulin complex component protein N-terminal" evidence="9">
    <location>
        <begin position="342"/>
        <end position="589"/>
    </location>
</feature>
<keyword evidence="5" id="KW-0206">Cytoskeleton</keyword>
<gene>
    <name evidence="10" type="ORF">g.20515</name>
</gene>
<feature type="region of interest" description="Disordered" evidence="7">
    <location>
        <begin position="763"/>
        <end position="784"/>
    </location>
</feature>
<evidence type="ECO:0000256" key="5">
    <source>
        <dbReference type="ARBA" id="ARBA00023212"/>
    </source>
</evidence>
<dbReference type="GO" id="GO:0051321">
    <property type="term" value="P:meiotic cell cycle"/>
    <property type="evidence" value="ECO:0007669"/>
    <property type="project" value="TreeGrafter"/>
</dbReference>
<evidence type="ECO:0000256" key="2">
    <source>
        <dbReference type="ARBA" id="ARBA00010337"/>
    </source>
</evidence>
<dbReference type="EMBL" id="GECZ01009904">
    <property type="protein sequence ID" value="JAS59865.1"/>
    <property type="molecule type" value="Transcribed_RNA"/>
</dbReference>
<keyword evidence="6" id="KW-0175">Coiled coil</keyword>
<dbReference type="GO" id="GO:0043015">
    <property type="term" value="F:gamma-tubulin binding"/>
    <property type="evidence" value="ECO:0007669"/>
    <property type="project" value="InterPro"/>
</dbReference>
<reference evidence="10" key="1">
    <citation type="submission" date="2015-11" db="EMBL/GenBank/DDBJ databases">
        <title>De novo transcriptome assembly of four potential Pierce s Disease insect vectors from Arizona vineyards.</title>
        <authorList>
            <person name="Tassone E.E."/>
        </authorList>
    </citation>
    <scope>NUCLEOTIDE SEQUENCE</scope>
</reference>
<comment type="subcellular location">
    <subcellularLocation>
        <location evidence="1">Cytoplasm</location>
        <location evidence="1">Cytoskeleton</location>
    </subcellularLocation>
</comment>
<evidence type="ECO:0000256" key="3">
    <source>
        <dbReference type="ARBA" id="ARBA00022490"/>
    </source>
</evidence>
<evidence type="ECO:0000256" key="6">
    <source>
        <dbReference type="SAM" id="Coils"/>
    </source>
</evidence>
<evidence type="ECO:0000259" key="9">
    <source>
        <dbReference type="Pfam" id="PF17681"/>
    </source>
</evidence>
<name>A0A1B6GBQ4_9HEMI</name>